<dbReference type="InterPro" id="IPR051338">
    <property type="entry name" value="NodU/CmcH_Carbamoyltrnsfr"/>
</dbReference>
<comment type="similarity">
    <text evidence="1">Belongs to the NodU/CmcH family.</text>
</comment>
<dbReference type="InterPro" id="IPR038152">
    <property type="entry name" value="Carbam_trans_C_sf"/>
</dbReference>
<dbReference type="CDD" id="cd24098">
    <property type="entry name" value="ASKHA_NBD_TobZ_N"/>
    <property type="match status" value="1"/>
</dbReference>
<dbReference type="Proteomes" id="UP001153642">
    <property type="component" value="Unassembled WGS sequence"/>
</dbReference>
<feature type="domain" description="Carbamoyltransferase C-terminal" evidence="3">
    <location>
        <begin position="413"/>
        <end position="594"/>
    </location>
</feature>
<evidence type="ECO:0000259" key="3">
    <source>
        <dbReference type="Pfam" id="PF16861"/>
    </source>
</evidence>
<dbReference type="EMBL" id="JAPMUA010000001">
    <property type="protein sequence ID" value="MDG3584542.1"/>
    <property type="molecule type" value="Genomic_DNA"/>
</dbReference>
<dbReference type="PANTHER" id="PTHR34847:SF1">
    <property type="entry name" value="NODULATION PROTEIN U"/>
    <property type="match status" value="1"/>
</dbReference>
<evidence type="ECO:0000256" key="1">
    <source>
        <dbReference type="ARBA" id="ARBA00006129"/>
    </source>
</evidence>
<evidence type="ECO:0000313" key="4">
    <source>
        <dbReference type="EMBL" id="MDG3584542.1"/>
    </source>
</evidence>
<dbReference type="SUPFAM" id="SSF53067">
    <property type="entry name" value="Actin-like ATPase domain"/>
    <property type="match status" value="1"/>
</dbReference>
<evidence type="ECO:0000259" key="2">
    <source>
        <dbReference type="Pfam" id="PF02543"/>
    </source>
</evidence>
<dbReference type="Gene3D" id="3.90.870.20">
    <property type="entry name" value="Carbamoyltransferase, C-terminal domain"/>
    <property type="match status" value="1"/>
</dbReference>
<dbReference type="Gene3D" id="3.30.420.40">
    <property type="match status" value="2"/>
</dbReference>
<name>A0ABT6FMY9_9FLAO</name>
<protein>
    <recommendedName>
        <fullName evidence="6">Carbamoyltransferase</fullName>
    </recommendedName>
</protein>
<keyword evidence="5" id="KW-1185">Reference proteome</keyword>
<dbReference type="InterPro" id="IPR003696">
    <property type="entry name" value="Carbtransf_dom"/>
</dbReference>
<dbReference type="InterPro" id="IPR031730">
    <property type="entry name" value="Carbam_trans_C"/>
</dbReference>
<comment type="caution">
    <text evidence="4">The sequence shown here is derived from an EMBL/GenBank/DDBJ whole genome shotgun (WGS) entry which is preliminary data.</text>
</comment>
<dbReference type="Pfam" id="PF16861">
    <property type="entry name" value="Carbam_trans_C"/>
    <property type="match status" value="1"/>
</dbReference>
<feature type="domain" description="Carbamoyltransferase" evidence="2">
    <location>
        <begin position="6"/>
        <end position="353"/>
    </location>
</feature>
<dbReference type="PANTHER" id="PTHR34847">
    <property type="entry name" value="NODULATION PROTEIN U"/>
    <property type="match status" value="1"/>
</dbReference>
<reference evidence="4" key="1">
    <citation type="submission" date="2022-11" db="EMBL/GenBank/DDBJ databases">
        <title>High-quality draft genome sequence of Galbibacter sp. strain CMA-7.</title>
        <authorList>
            <person name="Wei L."/>
            <person name="Dong C."/>
            <person name="Shao Z."/>
        </authorList>
    </citation>
    <scope>NUCLEOTIDE SEQUENCE</scope>
    <source>
        <strain evidence="4">CMA-7</strain>
    </source>
</reference>
<evidence type="ECO:0008006" key="6">
    <source>
        <dbReference type="Google" id="ProtNLM"/>
    </source>
</evidence>
<evidence type="ECO:0000313" key="5">
    <source>
        <dbReference type="Proteomes" id="UP001153642"/>
    </source>
</evidence>
<sequence>MSRIAIIGISAYFHDSAVALIIDGEIIAAAQEERFSRIKNDASFPINALRYILERAYMHTDKISAVVFYEKPFLKFERIVEMYHIFAPYGFKSFLEAIPIWIKEKLFLKRKIQVEIKGLGLGNVPLLFSEHHLSHAGSAFYPSPYEKAAILIVDGVGEWATMSIGFGYGKNIKILKELRFPHSLGLFYSAFTHYLGFRVNNGEYKVMGLAPYGDIGSEECQRVYNTLLSEVIDIREDGSILLNMKYFNYVNGLTMTNNDEIYNLIQIPYRKSDDIITQGHKNLAMAIQKITEEVMIALAKTAKEITQCNYLVLAGGVALNCVANTKILESNLYGGIWVQPAAGDAGGAIGAALNIYHQYFHRPRTENYAHKISSYYLGPKYSLSQIETVLLKNRVNYKQFRDSFQLYNEVACMLEKGAVVGWFQGRMEFGPRALGNRSILADPRLIEMQKHLNQKVKFREDFRPFAPCVLKEDFEEYFMGKGIYDYMLFVAYCKEHQPLKGDKNKEVLKKDLNVFPAVVHLDYSSRVQSVDRTHNEKLWKLLKAFKKKTGVGMLVNTSFNVMDEPIVCSPEDAYRNFIKSGIDVLVMENFLIKKYNKCSL</sequence>
<dbReference type="InterPro" id="IPR043129">
    <property type="entry name" value="ATPase_NBD"/>
</dbReference>
<gene>
    <name evidence="4" type="ORF">OSR52_01590</name>
</gene>
<dbReference type="Pfam" id="PF02543">
    <property type="entry name" value="Carbam_trans_N"/>
    <property type="match status" value="1"/>
</dbReference>
<dbReference type="RefSeq" id="WP_277898302.1">
    <property type="nucleotide sequence ID" value="NZ_JAPMUA010000001.1"/>
</dbReference>
<organism evidence="4 5">
    <name type="scientific">Galbibacter pacificus</name>
    <dbReference type="NCBI Taxonomy" id="2996052"/>
    <lineage>
        <taxon>Bacteria</taxon>
        <taxon>Pseudomonadati</taxon>
        <taxon>Bacteroidota</taxon>
        <taxon>Flavobacteriia</taxon>
        <taxon>Flavobacteriales</taxon>
        <taxon>Flavobacteriaceae</taxon>
        <taxon>Galbibacter</taxon>
    </lineage>
</organism>
<accession>A0ABT6FMY9</accession>
<proteinExistence type="inferred from homology"/>